<keyword evidence="1" id="KW-0812">Transmembrane</keyword>
<evidence type="ECO:0000313" key="3">
    <source>
        <dbReference type="Proteomes" id="UP001630303"/>
    </source>
</evidence>
<feature type="transmembrane region" description="Helical" evidence="1">
    <location>
        <begin position="71"/>
        <end position="89"/>
    </location>
</feature>
<gene>
    <name evidence="2" type="ORF">P5G46_14800</name>
</gene>
<dbReference type="RefSeq" id="WP_239276500.1">
    <property type="nucleotide sequence ID" value="NZ_JAROCE010000006.1"/>
</dbReference>
<name>A0ABW9GKX1_9MICO</name>
<reference evidence="2 3" key="1">
    <citation type="submission" date="2023-03" db="EMBL/GenBank/DDBJ databases">
        <title>MT1 and MT2 Draft Genomes of Novel Species.</title>
        <authorList>
            <person name="Venkateswaran K."/>
        </authorList>
    </citation>
    <scope>NUCLEOTIDE SEQUENCE [LARGE SCALE GENOMIC DNA]</scope>
    <source>
        <strain evidence="2 3">IF8SW-P5</strain>
    </source>
</reference>
<protein>
    <submittedName>
        <fullName evidence="2">DUF3054 domain-containing protein</fullName>
    </submittedName>
</protein>
<comment type="caution">
    <text evidence="2">The sequence shown here is derived from an EMBL/GenBank/DDBJ whole genome shotgun (WGS) entry which is preliminary data.</text>
</comment>
<feature type="transmembrane region" description="Helical" evidence="1">
    <location>
        <begin position="95"/>
        <end position="121"/>
    </location>
</feature>
<feature type="transmembrane region" description="Helical" evidence="1">
    <location>
        <begin position="38"/>
        <end position="59"/>
    </location>
</feature>
<proteinExistence type="predicted"/>
<evidence type="ECO:0000313" key="2">
    <source>
        <dbReference type="EMBL" id="MFM2721786.1"/>
    </source>
</evidence>
<keyword evidence="1" id="KW-1133">Transmembrane helix</keyword>
<keyword evidence="3" id="KW-1185">Reference proteome</keyword>
<dbReference type="Pfam" id="PF11255">
    <property type="entry name" value="DUF3054"/>
    <property type="match status" value="1"/>
</dbReference>
<dbReference type="EMBL" id="JAROCE010000006">
    <property type="protein sequence ID" value="MFM2721786.1"/>
    <property type="molecule type" value="Genomic_DNA"/>
</dbReference>
<dbReference type="InterPro" id="IPR021414">
    <property type="entry name" value="DUF3054"/>
</dbReference>
<sequence>MTSRRSALLALLADVVLVVVFTAIGRATHDGDVLGEGGSGLLMTAWPFVTGLLAGWAVSRGWRRPLAPLRTGLVVWGLTLVVGMLLRAVSGQGVAVAFVIVAAVTLLVFLVGWRVIVGLIARARLTRSA</sequence>
<evidence type="ECO:0000256" key="1">
    <source>
        <dbReference type="SAM" id="Phobius"/>
    </source>
</evidence>
<organism evidence="2 3">
    <name type="scientific">Microbacterium mcarthurae</name>
    <dbReference type="NCBI Taxonomy" id="3035918"/>
    <lineage>
        <taxon>Bacteria</taxon>
        <taxon>Bacillati</taxon>
        <taxon>Actinomycetota</taxon>
        <taxon>Actinomycetes</taxon>
        <taxon>Micrococcales</taxon>
        <taxon>Microbacteriaceae</taxon>
        <taxon>Microbacterium</taxon>
    </lineage>
</organism>
<keyword evidence="1" id="KW-0472">Membrane</keyword>
<dbReference type="Proteomes" id="UP001630303">
    <property type="component" value="Unassembled WGS sequence"/>
</dbReference>
<accession>A0ABW9GKX1</accession>